<feature type="transmembrane region" description="Helical" evidence="1">
    <location>
        <begin position="365"/>
        <end position="385"/>
    </location>
</feature>
<feature type="transmembrane region" description="Helical" evidence="1">
    <location>
        <begin position="7"/>
        <end position="24"/>
    </location>
</feature>
<name>A0A3S8RMW8_9FIRM</name>
<dbReference type="GO" id="GO:0005886">
    <property type="term" value="C:plasma membrane"/>
    <property type="evidence" value="ECO:0007669"/>
    <property type="project" value="TreeGrafter"/>
</dbReference>
<feature type="transmembrane region" description="Helical" evidence="1">
    <location>
        <begin position="36"/>
        <end position="59"/>
    </location>
</feature>
<dbReference type="PANTHER" id="PTHR40089:SF1">
    <property type="entry name" value="ETHANOLAMINE PERMEASE EUTH-RELATED"/>
    <property type="match status" value="1"/>
</dbReference>
<proteinExistence type="predicted"/>
<dbReference type="PIRSF" id="PIRSF019466">
    <property type="entry name" value="EutH"/>
    <property type="match status" value="1"/>
</dbReference>
<accession>A0A3S8RMW8</accession>
<feature type="transmembrane region" description="Helical" evidence="1">
    <location>
        <begin position="271"/>
        <end position="289"/>
    </location>
</feature>
<reference evidence="2 3" key="1">
    <citation type="journal article" date="2020" name="Int. J. Syst. Evol. Microbiol.">
        <title>Description of Erysipelothrix piscisicarius sp. nov., an emergent fish pathogen, and assessment of virulence using a tiger barb (Puntigrus tetrazona) infection model.</title>
        <authorList>
            <person name="Pomaranski E.K."/>
            <person name="Griffin M.J."/>
            <person name="Camus A.C."/>
            <person name="Armwood A.R."/>
            <person name="Shelley J."/>
            <person name="Waldbieser G.C."/>
            <person name="LaFrentz B.R."/>
            <person name="Garcia J.C."/>
            <person name="Yanong R."/>
            <person name="Soto E."/>
        </authorList>
    </citation>
    <scope>NUCLEOTIDE SEQUENCE [LARGE SCALE GENOMIC DNA]</scope>
    <source>
        <strain evidence="2 3">15TAL0474</strain>
    </source>
</reference>
<keyword evidence="1" id="KW-0812">Transmembrane</keyword>
<dbReference type="RefSeq" id="WP_125164496.1">
    <property type="nucleotide sequence ID" value="NZ_CP034234.1"/>
</dbReference>
<feature type="transmembrane region" description="Helical" evidence="1">
    <location>
        <begin position="228"/>
        <end position="251"/>
    </location>
</feature>
<feature type="transmembrane region" description="Helical" evidence="1">
    <location>
        <begin position="106"/>
        <end position="127"/>
    </location>
</feature>
<protein>
    <submittedName>
        <fullName evidence="2">Ethanolamine utilization protein EutH</fullName>
    </submittedName>
</protein>
<gene>
    <name evidence="2" type="ORF">EEI45_05805</name>
</gene>
<sequence>MKIISDIVIYIIMACAVIGCFYSIKDSESELGQQFTAGIEAIGGLFIPIAGIMAALPILNIFISKFIAPLFTVFGADAAMAATSLLAVDMGGYQLAAALAQTHEAWIISMTVGYMAGATIVFSIPIATKIIDVKYHRQLSVGTMIGFITIPIGVFITNVLIMIFNPMVRTIVSSDPNAPQILLNMTLMILVKNLLPLIIICLLMAIGLWKKSELMIKGFQYFSKFIEIFTKVILTISILEHFTHIFTNLLGGYILDPIIADSIDIERALEVAGYIGLMLSGALPMVYLIETKLKKTIENLSDKLGISRKIATGILASSANVIAAFAMIDDTMSDREMIAITAFSVCGAFVIGDHLAFTANFQPQLILPLMIGKLTAGLLAVWIALKVTSKTSINNTL</sequence>
<evidence type="ECO:0000256" key="1">
    <source>
        <dbReference type="SAM" id="Phobius"/>
    </source>
</evidence>
<organism evidence="2 3">
    <name type="scientific">Erysipelothrix piscisicarius</name>
    <dbReference type="NCBI Taxonomy" id="2485784"/>
    <lineage>
        <taxon>Bacteria</taxon>
        <taxon>Bacillati</taxon>
        <taxon>Bacillota</taxon>
        <taxon>Erysipelotrichia</taxon>
        <taxon>Erysipelotrichales</taxon>
        <taxon>Erysipelotrichaceae</taxon>
        <taxon>Erysipelothrix</taxon>
    </lineage>
</organism>
<feature type="transmembrane region" description="Helical" evidence="1">
    <location>
        <begin position="310"/>
        <end position="328"/>
    </location>
</feature>
<evidence type="ECO:0000313" key="3">
    <source>
        <dbReference type="Proteomes" id="UP000278804"/>
    </source>
</evidence>
<dbReference type="GO" id="GO:0034228">
    <property type="term" value="F:ethanolamine transmembrane transporter activity"/>
    <property type="evidence" value="ECO:0007669"/>
    <property type="project" value="InterPro"/>
</dbReference>
<dbReference type="PANTHER" id="PTHR40089">
    <property type="entry name" value="ETHANOLAMINE UTILIZATION PROTEIN EUTH"/>
    <property type="match status" value="1"/>
</dbReference>
<feature type="transmembrane region" description="Helical" evidence="1">
    <location>
        <begin position="139"/>
        <end position="161"/>
    </location>
</feature>
<dbReference type="PROSITE" id="PS51257">
    <property type="entry name" value="PROKAR_LIPOPROTEIN"/>
    <property type="match status" value="1"/>
</dbReference>
<feature type="transmembrane region" description="Helical" evidence="1">
    <location>
        <begin position="181"/>
        <end position="208"/>
    </location>
</feature>
<keyword evidence="1" id="KW-1133">Transmembrane helix</keyword>
<dbReference type="KEGG" id="eri:EEI45_05805"/>
<keyword evidence="1" id="KW-0472">Membrane</keyword>
<dbReference type="Pfam" id="PF04346">
    <property type="entry name" value="EutH"/>
    <property type="match status" value="1"/>
</dbReference>
<dbReference type="InterPro" id="IPR007441">
    <property type="entry name" value="EutH"/>
</dbReference>
<evidence type="ECO:0000313" key="2">
    <source>
        <dbReference type="EMBL" id="AZK44322.1"/>
    </source>
</evidence>
<dbReference type="EMBL" id="CP034234">
    <property type="protein sequence ID" value="AZK44322.1"/>
    <property type="molecule type" value="Genomic_DNA"/>
</dbReference>
<feature type="transmembrane region" description="Helical" evidence="1">
    <location>
        <begin position="340"/>
        <end position="358"/>
    </location>
</feature>
<keyword evidence="3" id="KW-1185">Reference proteome</keyword>
<feature type="transmembrane region" description="Helical" evidence="1">
    <location>
        <begin position="66"/>
        <end position="86"/>
    </location>
</feature>
<dbReference type="AlphaFoldDB" id="A0A3S8RMW8"/>
<dbReference type="Proteomes" id="UP000278804">
    <property type="component" value="Chromosome"/>
</dbReference>